<feature type="domain" description="Glycosyl transferase family 1" evidence="2">
    <location>
        <begin position="211"/>
        <end position="367"/>
    </location>
</feature>
<keyword evidence="4" id="KW-1185">Reference proteome</keyword>
<evidence type="ECO:0000256" key="1">
    <source>
        <dbReference type="ARBA" id="ARBA00022679"/>
    </source>
</evidence>
<dbReference type="SUPFAM" id="SSF53756">
    <property type="entry name" value="UDP-Glycosyltransferase/glycogen phosphorylase"/>
    <property type="match status" value="1"/>
</dbReference>
<accession>A0A926HX50</accession>
<dbReference type="GO" id="GO:0009103">
    <property type="term" value="P:lipopolysaccharide biosynthetic process"/>
    <property type="evidence" value="ECO:0007669"/>
    <property type="project" value="TreeGrafter"/>
</dbReference>
<evidence type="ECO:0000313" key="4">
    <source>
        <dbReference type="Proteomes" id="UP000617951"/>
    </source>
</evidence>
<keyword evidence="1" id="KW-0808">Transferase</keyword>
<gene>
    <name evidence="3" type="ORF">H8693_05495</name>
</gene>
<protein>
    <submittedName>
        <fullName evidence="3">Glycosyltransferase family 4 protein</fullName>
    </submittedName>
</protein>
<name>A0A926HX50_9FIRM</name>
<dbReference type="Proteomes" id="UP000617951">
    <property type="component" value="Unassembled WGS sequence"/>
</dbReference>
<dbReference type="InterPro" id="IPR001296">
    <property type="entry name" value="Glyco_trans_1"/>
</dbReference>
<comment type="caution">
    <text evidence="3">The sequence shown here is derived from an EMBL/GenBank/DDBJ whole genome shotgun (WGS) entry which is preliminary data.</text>
</comment>
<organism evidence="3 4">
    <name type="scientific">Guopingia tenuis</name>
    <dbReference type="NCBI Taxonomy" id="2763656"/>
    <lineage>
        <taxon>Bacteria</taxon>
        <taxon>Bacillati</taxon>
        <taxon>Bacillota</taxon>
        <taxon>Clostridia</taxon>
        <taxon>Christensenellales</taxon>
        <taxon>Christensenellaceae</taxon>
        <taxon>Guopingia</taxon>
    </lineage>
</organism>
<dbReference type="AlphaFoldDB" id="A0A926HX50"/>
<dbReference type="CDD" id="cd03801">
    <property type="entry name" value="GT4_PimA-like"/>
    <property type="match status" value="1"/>
</dbReference>
<dbReference type="Pfam" id="PF00534">
    <property type="entry name" value="Glycos_transf_1"/>
    <property type="match status" value="1"/>
</dbReference>
<dbReference type="RefSeq" id="WP_249280154.1">
    <property type="nucleotide sequence ID" value="NZ_JACRSS010000002.1"/>
</dbReference>
<proteinExistence type="predicted"/>
<dbReference type="GO" id="GO:0016757">
    <property type="term" value="F:glycosyltransferase activity"/>
    <property type="evidence" value="ECO:0007669"/>
    <property type="project" value="InterPro"/>
</dbReference>
<evidence type="ECO:0000259" key="2">
    <source>
        <dbReference type="Pfam" id="PF00534"/>
    </source>
</evidence>
<sequence length="394" mass="43737">MENKKILFTGWYPNPVEKYKNVFFQNLIFAIADTGINCTVISPVSYMRYRKKIKTIPRETVHTTPAGNKVRVIYPRVFSASSKQIGSYNTEKLTEKWFENGAIKAAKKIRKAGEIFDAVYGHFFLYGGLAAIKIGRLLKIPSFVAFGECDYESQVQKTYGDLTSKDIEGLAGVISVSTKNAKKLDELGIFQDIPVIIAPNAVDHQLFRKLDRKECREKLNLPLDKFIVGFVGGFIQRKGDKRLLEAINTIDDAYVVFAGVPGNGDVPPSGERVLFCGPLEHEQVPVLLNAVDVFCLPTLSEGSCNAVAEALSCGVPVVSSNLSFNDDVLNDNNSIRIDPNSVDEIRQALILLKDNISVRRELGNKGFQDSQELSIHRRAKKILDFISMAGRGGR</sequence>
<dbReference type="Gene3D" id="3.40.50.2000">
    <property type="entry name" value="Glycogen Phosphorylase B"/>
    <property type="match status" value="2"/>
</dbReference>
<dbReference type="PANTHER" id="PTHR46401">
    <property type="entry name" value="GLYCOSYLTRANSFERASE WBBK-RELATED"/>
    <property type="match status" value="1"/>
</dbReference>
<evidence type="ECO:0000313" key="3">
    <source>
        <dbReference type="EMBL" id="MBC8538386.1"/>
    </source>
</evidence>
<reference evidence="3" key="1">
    <citation type="submission" date="2020-08" db="EMBL/GenBank/DDBJ databases">
        <title>Genome public.</title>
        <authorList>
            <person name="Liu C."/>
            <person name="Sun Q."/>
        </authorList>
    </citation>
    <scope>NUCLEOTIDE SEQUENCE</scope>
    <source>
        <strain evidence="3">NSJ-63</strain>
    </source>
</reference>
<dbReference type="PANTHER" id="PTHR46401:SF2">
    <property type="entry name" value="GLYCOSYLTRANSFERASE WBBK-RELATED"/>
    <property type="match status" value="1"/>
</dbReference>
<dbReference type="EMBL" id="JACRSS010000002">
    <property type="protein sequence ID" value="MBC8538386.1"/>
    <property type="molecule type" value="Genomic_DNA"/>
</dbReference>